<keyword evidence="1" id="KW-0378">Hydrolase</keyword>
<organism evidence="3 4">
    <name type="scientific">[Torrubiella] hemipterigena</name>
    <dbReference type="NCBI Taxonomy" id="1531966"/>
    <lineage>
        <taxon>Eukaryota</taxon>
        <taxon>Fungi</taxon>
        <taxon>Dikarya</taxon>
        <taxon>Ascomycota</taxon>
        <taxon>Pezizomycotina</taxon>
        <taxon>Sordariomycetes</taxon>
        <taxon>Hypocreomycetidae</taxon>
        <taxon>Hypocreales</taxon>
        <taxon>Clavicipitaceae</taxon>
        <taxon>Clavicipitaceae incertae sedis</taxon>
        <taxon>'Torrubiella' clade</taxon>
    </lineage>
</organism>
<evidence type="ECO:0000313" key="4">
    <source>
        <dbReference type="Proteomes" id="UP000039046"/>
    </source>
</evidence>
<dbReference type="PANTHER" id="PTHR48081:SF8">
    <property type="entry name" value="ALPHA_BETA HYDROLASE FOLD-3 DOMAIN-CONTAINING PROTEIN-RELATED"/>
    <property type="match status" value="1"/>
</dbReference>
<feature type="domain" description="Alpha/beta hydrolase fold-3" evidence="2">
    <location>
        <begin position="90"/>
        <end position="297"/>
    </location>
</feature>
<dbReference type="STRING" id="1531966.A0A0A1T4R3"/>
<evidence type="ECO:0000313" key="3">
    <source>
        <dbReference type="EMBL" id="CEJ89799.1"/>
    </source>
</evidence>
<reference evidence="3 4" key="1">
    <citation type="journal article" date="2015" name="Genome Announc.">
        <title>Draft Genome Sequence and Gene Annotation of the Entomopathogenic Fungus Verticillium hemipterigenum.</title>
        <authorList>
            <person name="Horn F."/>
            <person name="Habel A."/>
            <person name="Scharf D.H."/>
            <person name="Dworschak J."/>
            <person name="Brakhage A.A."/>
            <person name="Guthke R."/>
            <person name="Hertweck C."/>
            <person name="Linde J."/>
        </authorList>
    </citation>
    <scope>NUCLEOTIDE SEQUENCE [LARGE SCALE GENOMIC DNA]</scope>
</reference>
<proteinExistence type="predicted"/>
<dbReference type="Gene3D" id="3.40.50.1820">
    <property type="entry name" value="alpha/beta hydrolase"/>
    <property type="match status" value="1"/>
</dbReference>
<keyword evidence="4" id="KW-1185">Reference proteome</keyword>
<dbReference type="GO" id="GO:0016787">
    <property type="term" value="F:hydrolase activity"/>
    <property type="evidence" value="ECO:0007669"/>
    <property type="project" value="UniProtKB-KW"/>
</dbReference>
<dbReference type="Pfam" id="PF07859">
    <property type="entry name" value="Abhydrolase_3"/>
    <property type="match status" value="1"/>
</dbReference>
<evidence type="ECO:0000259" key="2">
    <source>
        <dbReference type="Pfam" id="PF07859"/>
    </source>
</evidence>
<dbReference type="InterPro" id="IPR050300">
    <property type="entry name" value="GDXG_lipolytic_enzyme"/>
</dbReference>
<sequence>MGLTLDPDYAAASAEQTAMALAGPRPADHDVALRRQLFSILEAAPTPESIPPNVAYEILHTETPDGYKLPIYHVWNKTAKHDAANPSPAVLHAHAGGMILLTPVIALPLLFQYVAATGIPIFSVDYRLAPEHPYPTPPEDCWTGLTWLIANAAKYTIDTARIAVMGESAGAGLAAALTLMARDRGLSPPIARQILAFPMLDDRNKEKLPESVKFTLWSESDNLTGWTAYLGDKLGTNNVPIYAAPARVTDVTGLPPLYVDIGQIDLFVKETSRYVNKFIEADIEVEFHVYPGLPHGWGAALTYTGPATKAYVENRIAQLKKL</sequence>
<accession>A0A0A1T4R3</accession>
<dbReference type="HOGENOM" id="CLU_012494_6_1_1"/>
<evidence type="ECO:0000256" key="1">
    <source>
        <dbReference type="ARBA" id="ARBA00022801"/>
    </source>
</evidence>
<dbReference type="InterPro" id="IPR013094">
    <property type="entry name" value="AB_hydrolase_3"/>
</dbReference>
<dbReference type="AlphaFoldDB" id="A0A0A1T4R3"/>
<gene>
    <name evidence="3" type="ORF">VHEMI05623</name>
</gene>
<dbReference type="InterPro" id="IPR029058">
    <property type="entry name" value="AB_hydrolase_fold"/>
</dbReference>
<name>A0A0A1T4R3_9HYPO</name>
<dbReference type="PANTHER" id="PTHR48081">
    <property type="entry name" value="AB HYDROLASE SUPERFAMILY PROTEIN C4A8.06C"/>
    <property type="match status" value="1"/>
</dbReference>
<dbReference type="OrthoDB" id="408631at2759"/>
<dbReference type="SUPFAM" id="SSF53474">
    <property type="entry name" value="alpha/beta-Hydrolases"/>
    <property type="match status" value="1"/>
</dbReference>
<dbReference type="Proteomes" id="UP000039046">
    <property type="component" value="Unassembled WGS sequence"/>
</dbReference>
<protein>
    <recommendedName>
        <fullName evidence="2">Alpha/beta hydrolase fold-3 domain-containing protein</fullName>
    </recommendedName>
</protein>
<dbReference type="EMBL" id="CDHN01000003">
    <property type="protein sequence ID" value="CEJ89799.1"/>
    <property type="molecule type" value="Genomic_DNA"/>
</dbReference>